<dbReference type="InterPro" id="IPR007410">
    <property type="entry name" value="LpqE-like"/>
</dbReference>
<dbReference type="InterPro" id="IPR058248">
    <property type="entry name" value="Lxx211020-like"/>
</dbReference>
<accession>A0ABP9KSE8</accession>
<dbReference type="PANTHER" id="PTHR36302">
    <property type="entry name" value="BLR7088 PROTEIN"/>
    <property type="match status" value="1"/>
</dbReference>
<feature type="compositionally biased region" description="Low complexity" evidence="1">
    <location>
        <begin position="180"/>
        <end position="189"/>
    </location>
</feature>
<evidence type="ECO:0000313" key="4">
    <source>
        <dbReference type="Proteomes" id="UP001500603"/>
    </source>
</evidence>
<evidence type="ECO:0000256" key="1">
    <source>
        <dbReference type="SAM" id="MobiDB-lite"/>
    </source>
</evidence>
<dbReference type="EMBL" id="BAABJM010000005">
    <property type="protein sequence ID" value="GAA5063452.1"/>
    <property type="molecule type" value="Genomic_DNA"/>
</dbReference>
<evidence type="ECO:0000313" key="3">
    <source>
        <dbReference type="EMBL" id="GAA5063452.1"/>
    </source>
</evidence>
<keyword evidence="2" id="KW-0732">Signal</keyword>
<dbReference type="InterPro" id="IPR036182">
    <property type="entry name" value="PCuAC_sf"/>
</dbReference>
<keyword evidence="4" id="KW-1185">Reference proteome</keyword>
<protein>
    <submittedName>
        <fullName evidence="3">Copper chaperone PCu(A)C</fullName>
    </submittedName>
</protein>
<evidence type="ECO:0000256" key="2">
    <source>
        <dbReference type="SAM" id="SignalP"/>
    </source>
</evidence>
<dbReference type="PROSITE" id="PS51257">
    <property type="entry name" value="PROKAR_LIPOPROTEIN"/>
    <property type="match status" value="1"/>
</dbReference>
<dbReference type="PANTHER" id="PTHR36302:SF1">
    <property type="entry name" value="COPPER CHAPERONE PCU(A)C"/>
    <property type="match status" value="1"/>
</dbReference>
<organism evidence="3 4">
    <name type="scientific">Nocardia callitridis</name>
    <dbReference type="NCBI Taxonomy" id="648753"/>
    <lineage>
        <taxon>Bacteria</taxon>
        <taxon>Bacillati</taxon>
        <taxon>Actinomycetota</taxon>
        <taxon>Actinomycetes</taxon>
        <taxon>Mycobacteriales</taxon>
        <taxon>Nocardiaceae</taxon>
        <taxon>Nocardia</taxon>
    </lineage>
</organism>
<feature type="region of interest" description="Disordered" evidence="1">
    <location>
        <begin position="165"/>
        <end position="189"/>
    </location>
</feature>
<dbReference type="SUPFAM" id="SSF110087">
    <property type="entry name" value="DR1885-like metal-binding protein"/>
    <property type="match status" value="1"/>
</dbReference>
<reference evidence="4" key="1">
    <citation type="journal article" date="2019" name="Int. J. Syst. Evol. Microbiol.">
        <title>The Global Catalogue of Microorganisms (GCM) 10K type strain sequencing project: providing services to taxonomists for standard genome sequencing and annotation.</title>
        <authorList>
            <consortium name="The Broad Institute Genomics Platform"/>
            <consortium name="The Broad Institute Genome Sequencing Center for Infectious Disease"/>
            <person name="Wu L."/>
            <person name="Ma J."/>
        </authorList>
    </citation>
    <scope>NUCLEOTIDE SEQUENCE [LARGE SCALE GENOMIC DNA]</scope>
    <source>
        <strain evidence="4">JCM 18298</strain>
    </source>
</reference>
<dbReference type="Gene3D" id="2.60.40.1890">
    <property type="entry name" value="PCu(A)C copper chaperone"/>
    <property type="match status" value="1"/>
</dbReference>
<dbReference type="Pfam" id="PF04314">
    <property type="entry name" value="PCuAC"/>
    <property type="match status" value="1"/>
</dbReference>
<gene>
    <name evidence="3" type="ORF">GCM10023318_48230</name>
</gene>
<proteinExistence type="predicted"/>
<feature type="chain" id="PRO_5046420718" evidence="2">
    <location>
        <begin position="29"/>
        <end position="189"/>
    </location>
</feature>
<sequence length="189" mass="19619">MQKSIMRKSLHRTVAVAFVCTTTVLSSACSSTEKPAAVRQADAVVVHEQWVKAVDSGMTAAFAELENSSDAPVRVVGASTPASSRMELHEIVSGDSGSMVMRPKEGGFVIPAGASHVLSPGGDHLMLMDVTAPLTPGLSTEFTLEFEDHSTATFAAQVRDFAGAQENYEPGGGDSHAAHDAPSAPAHSG</sequence>
<comment type="caution">
    <text evidence="3">The sequence shown here is derived from an EMBL/GenBank/DDBJ whole genome shotgun (WGS) entry which is preliminary data.</text>
</comment>
<feature type="signal peptide" evidence="2">
    <location>
        <begin position="1"/>
        <end position="28"/>
    </location>
</feature>
<dbReference type="Proteomes" id="UP001500603">
    <property type="component" value="Unassembled WGS sequence"/>
</dbReference>
<name>A0ABP9KSE8_9NOCA</name>